<comment type="caution">
    <text evidence="5">The sequence shown here is derived from an EMBL/GenBank/DDBJ whole genome shotgun (WGS) entry which is preliminary data.</text>
</comment>
<evidence type="ECO:0000313" key="6">
    <source>
        <dbReference type="Proteomes" id="UP000615989"/>
    </source>
</evidence>
<evidence type="ECO:0000259" key="3">
    <source>
        <dbReference type="Pfam" id="PF25954"/>
    </source>
</evidence>
<evidence type="ECO:0000313" key="5">
    <source>
        <dbReference type="EMBL" id="NMG25716.1"/>
    </source>
</evidence>
<feature type="domain" description="CusB-like beta-barrel" evidence="3">
    <location>
        <begin position="230"/>
        <end position="283"/>
    </location>
</feature>
<feature type="domain" description="Multidrug resistance protein MdtA-like C-terminal permuted SH3" evidence="4">
    <location>
        <begin position="313"/>
        <end position="367"/>
    </location>
</feature>
<dbReference type="Proteomes" id="UP000615989">
    <property type="component" value="Unassembled WGS sequence"/>
</dbReference>
<dbReference type="Pfam" id="PF25967">
    <property type="entry name" value="RND-MFP_C"/>
    <property type="match status" value="1"/>
</dbReference>
<dbReference type="NCBIfam" id="TIGR01730">
    <property type="entry name" value="RND_mfp"/>
    <property type="match status" value="1"/>
</dbReference>
<dbReference type="SUPFAM" id="SSF111369">
    <property type="entry name" value="HlyD-like secretion proteins"/>
    <property type="match status" value="1"/>
</dbReference>
<reference evidence="5" key="1">
    <citation type="submission" date="2019-12" db="EMBL/GenBank/DDBJ databases">
        <title>Comparative genomics gives insights into the taxonomy of the Azoarcus-Aromatoleum group and reveals separate origins of nif in the plant-associated Azoarcus and non-plant-associated Aromatoleum sub-groups.</title>
        <authorList>
            <person name="Lafos M."/>
            <person name="Maluk M."/>
            <person name="Batista M."/>
            <person name="Junghare M."/>
            <person name="Carmona M."/>
            <person name="Faoro H."/>
            <person name="Cruz L.M."/>
            <person name="Battistoni F."/>
            <person name="De Souza E."/>
            <person name="Pedrosa F."/>
            <person name="Chen W.-M."/>
            <person name="Poole P.S."/>
            <person name="Dixon R.A."/>
            <person name="James E.K."/>
        </authorList>
    </citation>
    <scope>NUCLEOTIDE SEQUENCE</scope>
    <source>
        <strain evidence="5">LuFRes1</strain>
    </source>
</reference>
<keyword evidence="2" id="KW-0175">Coiled coil</keyword>
<sequence>MTPLFRRVRAVLVTLLVLALVITAIWWFTRPKPVPVLLVEVGHGVVEATLSNTRAGEIEACQRTRLSTIIGGRIDFLGVEEGDRVEAGQVLMRLWNADQDARLAVNRAQLETARKRVQEACTQADNAEREAARQTELFQRKFISASREEQARTEARARRAACETARADTRTAEAQIEATATDRQRTVLIAPFAGTVAKITGELGEYSTPSPPGVPTPPAIDLIDDSCLYVKAPMDEIDAPKIHPGQRARVTLDALPGKVFDATVKRIAPYITAVEKQARTVDVDLDFVRPIEARGLLVGYSADAEIVLEVRENVLRIPTATLQEGNQVLLYRESDGTLEAREIKPGVANWDYTEVLDGLAVGDRIVSSLEREGVKPGARVEPENDRRAAR</sequence>
<dbReference type="InterPro" id="IPR058792">
    <property type="entry name" value="Beta-barrel_RND_2"/>
</dbReference>
<evidence type="ECO:0000259" key="4">
    <source>
        <dbReference type="Pfam" id="PF25967"/>
    </source>
</evidence>
<dbReference type="InterPro" id="IPR006143">
    <property type="entry name" value="RND_pump_MFP"/>
</dbReference>
<proteinExistence type="inferred from homology"/>
<keyword evidence="6" id="KW-1185">Reference proteome</keyword>
<dbReference type="InterPro" id="IPR058627">
    <property type="entry name" value="MdtA-like_C"/>
</dbReference>
<dbReference type="Gene3D" id="2.40.420.20">
    <property type="match status" value="1"/>
</dbReference>
<gene>
    <name evidence="5" type="ORF">GO606_13500</name>
</gene>
<dbReference type="Pfam" id="PF25954">
    <property type="entry name" value="Beta-barrel_RND_2"/>
    <property type="match status" value="1"/>
</dbReference>
<name>A0ABX1PMV9_9RHOO</name>
<protein>
    <submittedName>
        <fullName evidence="5">Efflux RND transporter periplasmic adaptor subunit</fullName>
    </submittedName>
</protein>
<feature type="coiled-coil region" evidence="2">
    <location>
        <begin position="107"/>
        <end position="137"/>
    </location>
</feature>
<accession>A0ABX1PMV9</accession>
<dbReference type="RefSeq" id="WP_169119064.1">
    <property type="nucleotide sequence ID" value="NZ_WTVG02000038.1"/>
</dbReference>
<evidence type="ECO:0000256" key="2">
    <source>
        <dbReference type="SAM" id="Coils"/>
    </source>
</evidence>
<evidence type="ECO:0000256" key="1">
    <source>
        <dbReference type="ARBA" id="ARBA00009477"/>
    </source>
</evidence>
<organism evidence="5 6">
    <name type="scientific">Aromatoleum anaerobium</name>
    <dbReference type="NCBI Taxonomy" id="182180"/>
    <lineage>
        <taxon>Bacteria</taxon>
        <taxon>Pseudomonadati</taxon>
        <taxon>Pseudomonadota</taxon>
        <taxon>Betaproteobacteria</taxon>
        <taxon>Rhodocyclales</taxon>
        <taxon>Rhodocyclaceae</taxon>
        <taxon>Aromatoleum</taxon>
    </lineage>
</organism>
<dbReference type="PANTHER" id="PTHR30469">
    <property type="entry name" value="MULTIDRUG RESISTANCE PROTEIN MDTA"/>
    <property type="match status" value="1"/>
</dbReference>
<dbReference type="Gene3D" id="2.40.50.100">
    <property type="match status" value="1"/>
</dbReference>
<dbReference type="EMBL" id="WTVG01000040">
    <property type="protein sequence ID" value="NMG25716.1"/>
    <property type="molecule type" value="Genomic_DNA"/>
</dbReference>
<dbReference type="Gene3D" id="2.40.30.170">
    <property type="match status" value="1"/>
</dbReference>
<comment type="similarity">
    <text evidence="1">Belongs to the membrane fusion protein (MFP) (TC 8.A.1) family.</text>
</comment>